<feature type="compositionally biased region" description="Low complexity" evidence="2">
    <location>
        <begin position="18"/>
        <end position="28"/>
    </location>
</feature>
<name>A0ABR1U109_9PEZI</name>
<gene>
    <name evidence="4" type="ORF">PG993_003201</name>
</gene>
<evidence type="ECO:0000256" key="1">
    <source>
        <dbReference type="PROSITE-ProRule" id="PRU00042"/>
    </source>
</evidence>
<dbReference type="SMART" id="SM00355">
    <property type="entry name" value="ZnF_C2H2"/>
    <property type="match status" value="2"/>
</dbReference>
<feature type="region of interest" description="Disordered" evidence="2">
    <location>
        <begin position="1"/>
        <end position="28"/>
    </location>
</feature>
<comment type="caution">
    <text evidence="4">The sequence shown here is derived from an EMBL/GenBank/DDBJ whole genome shotgun (WGS) entry which is preliminary data.</text>
</comment>
<sequence>MSGQKRTPLPYWGKGQQGSVAGPSAPAAAFASGAPAVPAVPSAAAGPAAPAASASASATASAAPVAPVPAPATFACPACGRTFTRQKGVEKHSANTHVGTVCQVPGCSHTTATEAGMKAHLQGHQRSHQVPAGAVQGGRRYLCAWPCCVRAFTRAWDAHTCFGQHQADAFAATRGAAPAPAPAQQQN</sequence>
<dbReference type="InterPro" id="IPR013087">
    <property type="entry name" value="Znf_C2H2_type"/>
</dbReference>
<accession>A0ABR1U109</accession>
<dbReference type="PROSITE" id="PS00028">
    <property type="entry name" value="ZINC_FINGER_C2H2_1"/>
    <property type="match status" value="1"/>
</dbReference>
<evidence type="ECO:0000313" key="5">
    <source>
        <dbReference type="Proteomes" id="UP001444661"/>
    </source>
</evidence>
<organism evidence="4 5">
    <name type="scientific">Apiospora rasikravindrae</name>
    <dbReference type="NCBI Taxonomy" id="990691"/>
    <lineage>
        <taxon>Eukaryota</taxon>
        <taxon>Fungi</taxon>
        <taxon>Dikarya</taxon>
        <taxon>Ascomycota</taxon>
        <taxon>Pezizomycotina</taxon>
        <taxon>Sordariomycetes</taxon>
        <taxon>Xylariomycetidae</taxon>
        <taxon>Amphisphaeriales</taxon>
        <taxon>Apiosporaceae</taxon>
        <taxon>Apiospora</taxon>
    </lineage>
</organism>
<evidence type="ECO:0000256" key="2">
    <source>
        <dbReference type="SAM" id="MobiDB-lite"/>
    </source>
</evidence>
<keyword evidence="5" id="KW-1185">Reference proteome</keyword>
<keyword evidence="1" id="KW-0479">Metal-binding</keyword>
<dbReference type="Proteomes" id="UP001444661">
    <property type="component" value="Unassembled WGS sequence"/>
</dbReference>
<evidence type="ECO:0000259" key="3">
    <source>
        <dbReference type="PROSITE" id="PS50157"/>
    </source>
</evidence>
<reference evidence="4 5" key="1">
    <citation type="submission" date="2023-01" db="EMBL/GenBank/DDBJ databases">
        <title>Analysis of 21 Apiospora genomes using comparative genomics revels a genus with tremendous synthesis potential of carbohydrate active enzymes and secondary metabolites.</title>
        <authorList>
            <person name="Sorensen T."/>
        </authorList>
    </citation>
    <scope>NUCLEOTIDE SEQUENCE [LARGE SCALE GENOMIC DNA]</scope>
    <source>
        <strain evidence="4 5">CBS 33761</strain>
    </source>
</reference>
<dbReference type="EMBL" id="JAQQWK010000002">
    <property type="protein sequence ID" value="KAK8051816.1"/>
    <property type="molecule type" value="Genomic_DNA"/>
</dbReference>
<dbReference type="Gene3D" id="3.30.160.60">
    <property type="entry name" value="Classic Zinc Finger"/>
    <property type="match status" value="1"/>
</dbReference>
<protein>
    <recommendedName>
        <fullName evidence="3">C2H2-type domain-containing protein</fullName>
    </recommendedName>
</protein>
<keyword evidence="1" id="KW-0862">Zinc</keyword>
<feature type="domain" description="C2H2-type" evidence="3">
    <location>
        <begin position="74"/>
        <end position="99"/>
    </location>
</feature>
<dbReference type="PROSITE" id="PS50157">
    <property type="entry name" value="ZINC_FINGER_C2H2_2"/>
    <property type="match status" value="1"/>
</dbReference>
<proteinExistence type="predicted"/>
<evidence type="ECO:0000313" key="4">
    <source>
        <dbReference type="EMBL" id="KAK8051816.1"/>
    </source>
</evidence>
<keyword evidence="1" id="KW-0863">Zinc-finger</keyword>